<keyword evidence="3 7" id="KW-0812">Transmembrane</keyword>
<feature type="region of interest" description="Disordered" evidence="6">
    <location>
        <begin position="33"/>
        <end position="58"/>
    </location>
</feature>
<feature type="transmembrane region" description="Helical" evidence="7">
    <location>
        <begin position="298"/>
        <end position="317"/>
    </location>
</feature>
<evidence type="ECO:0000256" key="7">
    <source>
        <dbReference type="SAM" id="Phobius"/>
    </source>
</evidence>
<feature type="transmembrane region" description="Helical" evidence="7">
    <location>
        <begin position="123"/>
        <end position="144"/>
    </location>
</feature>
<dbReference type="PIRSF" id="PIRSF006060">
    <property type="entry name" value="AA_transporter"/>
    <property type="match status" value="1"/>
</dbReference>
<feature type="transmembrane region" description="Helical" evidence="7">
    <location>
        <begin position="94"/>
        <end position="111"/>
    </location>
</feature>
<evidence type="ECO:0000256" key="4">
    <source>
        <dbReference type="ARBA" id="ARBA00022989"/>
    </source>
</evidence>
<organism evidence="8">
    <name type="scientific">Rhodococcus erythropolis</name>
    <name type="common">Arthrobacter picolinophilus</name>
    <dbReference type="NCBI Taxonomy" id="1833"/>
    <lineage>
        <taxon>Bacteria</taxon>
        <taxon>Bacillati</taxon>
        <taxon>Actinomycetota</taxon>
        <taxon>Actinomycetes</taxon>
        <taxon>Mycobacteriales</taxon>
        <taxon>Nocardiaceae</taxon>
        <taxon>Rhodococcus</taxon>
        <taxon>Rhodococcus erythropolis group</taxon>
    </lineage>
</organism>
<dbReference type="GO" id="GO:0016020">
    <property type="term" value="C:membrane"/>
    <property type="evidence" value="ECO:0007669"/>
    <property type="project" value="UniProtKB-SubCell"/>
</dbReference>
<keyword evidence="2" id="KW-0813">Transport</keyword>
<feature type="transmembrane region" description="Helical" evidence="7">
    <location>
        <begin position="466"/>
        <end position="485"/>
    </location>
</feature>
<feature type="transmembrane region" description="Helical" evidence="7">
    <location>
        <begin position="439"/>
        <end position="460"/>
    </location>
</feature>
<dbReference type="Gene3D" id="1.20.1740.10">
    <property type="entry name" value="Amino acid/polyamine transporter I"/>
    <property type="match status" value="1"/>
</dbReference>
<sequence>MRGDDFQSGDHFGQFERADLHTALTSGSLIRSLRRTSQRRQSATARHPQGRRETTKEQYMPGVGIWRTKSVEQSIADTDEPETKLKKELTAKDLTVFGVAVVIGAGIFTLTARTAGNVAGPSISLAFVLAAIACGLAALCYAEFASTVPVAGSAYTFSYATFGEFAAWIIGWDLILEFALASAVVGKGWSLYLGNVIGASGSTTAHIGSISFDWGALLIIGAITLILAIGTKVSSRVSAIITAIKIAVVLLVIVVGAFYIKKENYSPFIPPSEGSESAASGIHQTLFSWLTGAGGSSYGAYGLLAAASLVFFAFIGFDVVATTAEETKNPQKSLPRGIFGSLAIVTVLYVAVTLVLTGMVKYTELKDGSPLVGDSSATLATAFEANGIGWAQTAINFGGLAGLTTVVMVMMLGQTRVLFAMSRDGLMPRSLAKTNAKGIPMRITLIVGGIVAVLAAFFPMGTLEEMVNIGTLFAFVLVCVGVIVLRRTRPDLPRGFRVPLVPFVPIVAVLACGWLMLNLSVETWIRFLVWMAIGVLVYFAYGHRKSVLGRKLKDGTAIPSANADPVLVKD</sequence>
<evidence type="ECO:0000313" key="8">
    <source>
        <dbReference type="EMBL" id="AAN73268.1"/>
    </source>
</evidence>
<dbReference type="AlphaFoldDB" id="Q6YBW3"/>
<evidence type="ECO:0000256" key="6">
    <source>
        <dbReference type="SAM" id="MobiDB-lite"/>
    </source>
</evidence>
<keyword evidence="4 7" id="KW-1133">Transmembrane helix</keyword>
<evidence type="ECO:0000256" key="1">
    <source>
        <dbReference type="ARBA" id="ARBA00004141"/>
    </source>
</evidence>
<evidence type="ECO:0000256" key="3">
    <source>
        <dbReference type="ARBA" id="ARBA00022692"/>
    </source>
</evidence>
<comment type="subcellular location">
    <subcellularLocation>
        <location evidence="1">Membrane</location>
        <topology evidence="1">Multi-pass membrane protein</topology>
    </subcellularLocation>
</comment>
<feature type="transmembrane region" description="Helical" evidence="7">
    <location>
        <begin position="497"/>
        <end position="517"/>
    </location>
</feature>
<feature type="transmembrane region" description="Helical" evidence="7">
    <location>
        <begin position="237"/>
        <end position="260"/>
    </location>
</feature>
<name>Q6YBW3_RHOER</name>
<evidence type="ECO:0000256" key="5">
    <source>
        <dbReference type="ARBA" id="ARBA00023136"/>
    </source>
</evidence>
<dbReference type="InterPro" id="IPR002293">
    <property type="entry name" value="AA/rel_permease1"/>
</dbReference>
<dbReference type="EMBL" id="AY161280">
    <property type="protein sequence ID" value="AAN73268.1"/>
    <property type="molecule type" value="Genomic_DNA"/>
</dbReference>
<accession>Q6YBW3</accession>
<proteinExistence type="predicted"/>
<dbReference type="PANTHER" id="PTHR43243">
    <property type="entry name" value="INNER MEMBRANE TRANSPORTER YGJI-RELATED"/>
    <property type="match status" value="1"/>
</dbReference>
<dbReference type="Pfam" id="PF13520">
    <property type="entry name" value="AA_permease_2"/>
    <property type="match status" value="1"/>
</dbReference>
<feature type="transmembrane region" description="Helical" evidence="7">
    <location>
        <begin position="205"/>
        <end position="230"/>
    </location>
</feature>
<feature type="transmembrane region" description="Helical" evidence="7">
    <location>
        <begin position="338"/>
        <end position="360"/>
    </location>
</feature>
<protein>
    <submittedName>
        <fullName evidence="8">Putative alkane transporter</fullName>
    </submittedName>
</protein>
<feature type="transmembrane region" description="Helical" evidence="7">
    <location>
        <begin position="523"/>
        <end position="541"/>
    </location>
</feature>
<reference evidence="8" key="1">
    <citation type="journal article" date="2003" name="Appl. Microbiol. Biotechnol.">
        <title>Cloning, sequence analysis, and heterologous expression of the gene encoding a (S)-specific alcohol dehydrogenase from Rhodococcus erythropolis DSM 43297.</title>
        <authorList>
            <person name="Abokitse K."/>
            <person name="Hummel W."/>
        </authorList>
    </citation>
    <scope>NUCLEOTIDE SEQUENCE</scope>
</reference>
<feature type="transmembrane region" description="Helical" evidence="7">
    <location>
        <begin position="165"/>
        <end position="185"/>
    </location>
</feature>
<evidence type="ECO:0000256" key="2">
    <source>
        <dbReference type="ARBA" id="ARBA00022448"/>
    </source>
</evidence>
<feature type="transmembrane region" description="Helical" evidence="7">
    <location>
        <begin position="397"/>
        <end position="419"/>
    </location>
</feature>
<dbReference type="GO" id="GO:0015171">
    <property type="term" value="F:amino acid transmembrane transporter activity"/>
    <property type="evidence" value="ECO:0007669"/>
    <property type="project" value="TreeGrafter"/>
</dbReference>
<dbReference type="PANTHER" id="PTHR43243:SF4">
    <property type="entry name" value="CATIONIC AMINO ACID TRANSPORTER 4"/>
    <property type="match status" value="1"/>
</dbReference>
<keyword evidence="5 7" id="KW-0472">Membrane</keyword>